<sequence length="75" mass="8005">MAAQPTGRVIPVTDEPIVSSRPDVAPIPQTVSRWMLTDDERARIAAGAHVQISVSDGTHADIIVVVSYPDEDGEP</sequence>
<dbReference type="EMBL" id="LWHQ01000011">
    <property type="protein sequence ID" value="OAS26298.1"/>
    <property type="molecule type" value="Genomic_DNA"/>
</dbReference>
<gene>
    <name evidence="1" type="ORF">A5481_06175</name>
</gene>
<name>A0A179SEP0_9HYPH</name>
<comment type="caution">
    <text evidence="1">The sequence shown here is derived from an EMBL/GenBank/DDBJ whole genome shotgun (WGS) entry which is preliminary data.</text>
</comment>
<protein>
    <submittedName>
        <fullName evidence="1">Uncharacterized protein</fullName>
    </submittedName>
</protein>
<accession>A0A179SEP0</accession>
<evidence type="ECO:0000313" key="1">
    <source>
        <dbReference type="EMBL" id="OAS26298.1"/>
    </source>
</evidence>
<proteinExistence type="predicted"/>
<reference evidence="1 2" key="1">
    <citation type="submission" date="2016-04" db="EMBL/GenBank/DDBJ databases">
        <authorList>
            <person name="Evans L.H."/>
            <person name="Alamgir A."/>
            <person name="Owens N."/>
            <person name="Weber N.D."/>
            <person name="Virtaneva K."/>
            <person name="Barbian K."/>
            <person name="Babar A."/>
            <person name="Rosenke K."/>
        </authorList>
    </citation>
    <scope>NUCLEOTIDE SEQUENCE [LARGE SCALE GENOMIC DNA]</scope>
    <source>
        <strain evidence="1 2">PMB02</strain>
    </source>
</reference>
<dbReference type="AlphaFoldDB" id="A0A179SEP0"/>
<dbReference type="Proteomes" id="UP000078316">
    <property type="component" value="Unassembled WGS sequence"/>
</dbReference>
<evidence type="ECO:0000313" key="2">
    <source>
        <dbReference type="Proteomes" id="UP000078316"/>
    </source>
</evidence>
<organism evidence="1 2">
    <name type="scientific">Methylobacterium platani</name>
    <dbReference type="NCBI Taxonomy" id="427683"/>
    <lineage>
        <taxon>Bacteria</taxon>
        <taxon>Pseudomonadati</taxon>
        <taxon>Pseudomonadota</taxon>
        <taxon>Alphaproteobacteria</taxon>
        <taxon>Hyphomicrobiales</taxon>
        <taxon>Methylobacteriaceae</taxon>
        <taxon>Methylobacterium</taxon>
    </lineage>
</organism>
<dbReference type="RefSeq" id="WP_048432704.1">
    <property type="nucleotide sequence ID" value="NZ_LWHQ01000011.1"/>
</dbReference>